<evidence type="ECO:0000256" key="3">
    <source>
        <dbReference type="ARBA" id="ARBA00022801"/>
    </source>
</evidence>
<evidence type="ECO:0000256" key="1">
    <source>
        <dbReference type="ARBA" id="ARBA00011073"/>
    </source>
</evidence>
<dbReference type="RefSeq" id="WP_218022947.1">
    <property type="nucleotide sequence ID" value="NZ_QXDL01000154.1"/>
</dbReference>
<dbReference type="SUPFAM" id="SSF54897">
    <property type="entry name" value="Protease propeptides/inhibitors"/>
    <property type="match status" value="1"/>
</dbReference>
<name>A0A399EHI0_9DEIN</name>
<organism evidence="12 13">
    <name type="scientific">Calidithermus terrae</name>
    <dbReference type="NCBI Taxonomy" id="1408545"/>
    <lineage>
        <taxon>Bacteria</taxon>
        <taxon>Thermotogati</taxon>
        <taxon>Deinococcota</taxon>
        <taxon>Deinococci</taxon>
        <taxon>Thermales</taxon>
        <taxon>Thermaceae</taxon>
        <taxon>Calidithermus</taxon>
    </lineage>
</organism>
<protein>
    <submittedName>
        <fullName evidence="12">Extracellular serine proteinase</fullName>
        <ecNumber evidence="12">3.4.21.-</ecNumber>
    </submittedName>
</protein>
<sequence length="511" mass="52154">MRRFTLLAAALLVMAACTSRPQGTDDTGVPVLGLDNPQVIPGQYIVVYKKDAGVLPALQSLKAGLSAGAVQSQALQSLGLEGAQVQQAYTAALQGVAVRLSDDQLSRLRQDARVAYIEADQVMEAWATQSPATWGLDRIDQRDLPLSNSYTYNYTGAGVHAYIIDTGIRRTHAEFSGRMGNGYDAVTPGGSANDCNGHGTHVAGTVGGTTYGVAKGVTLHAVRVLDCNGSGSNSGVIAGVDWVAQNHVKPAVANMSLGGGASSALDSAVNNAIAAGVSFAVAAGNSNANACNYSPARVGNAITVGSTTSSDARSSFSNYGSCLDIFAPGSSITSAWHTSDTATNTISGTSMATPHVAGVAALYLQANPSATPSAVTNAIVGSATSGRISGVGTGSPNLLLYSLLGSTTPPPPSGETYTGTLSGTGAYNYHPGSTGFSYAGGTLKGTLTGPSNADFDLYLQKRSSSGSWSTVARSESYTSSESITYSASSGTYRWLVYSYSGSGSYTLTVQK</sequence>
<dbReference type="InterPro" id="IPR022398">
    <property type="entry name" value="Peptidase_S8_His-AS"/>
</dbReference>
<dbReference type="Gene3D" id="3.30.70.80">
    <property type="entry name" value="Peptidase S8 propeptide/proteinase inhibitor I9"/>
    <property type="match status" value="1"/>
</dbReference>
<feature type="domain" description="Inhibitor I9" evidence="11">
    <location>
        <begin position="44"/>
        <end position="124"/>
    </location>
</feature>
<dbReference type="SUPFAM" id="SSF52743">
    <property type="entry name" value="Subtilisin-like"/>
    <property type="match status" value="1"/>
</dbReference>
<gene>
    <name evidence="12" type="ORF">Mterra_03003</name>
</gene>
<keyword evidence="2 6" id="KW-0645">Protease</keyword>
<dbReference type="Proteomes" id="UP000265715">
    <property type="component" value="Unassembled WGS sequence"/>
</dbReference>
<evidence type="ECO:0000256" key="4">
    <source>
        <dbReference type="ARBA" id="ARBA00022825"/>
    </source>
</evidence>
<evidence type="ECO:0000256" key="5">
    <source>
        <dbReference type="PIRSR" id="PIRSR615500-1"/>
    </source>
</evidence>
<dbReference type="PROSITE" id="PS00137">
    <property type="entry name" value="SUBTILASE_HIS"/>
    <property type="match status" value="1"/>
</dbReference>
<dbReference type="InterPro" id="IPR034193">
    <property type="entry name" value="PCSK9_ProteinaseK-like"/>
</dbReference>
<feature type="active site" description="Charge relay system" evidence="5 6">
    <location>
        <position position="165"/>
    </location>
</feature>
<dbReference type="InterPro" id="IPR037045">
    <property type="entry name" value="S8pro/Inhibitor_I9_sf"/>
</dbReference>
<dbReference type="Gene3D" id="3.40.50.200">
    <property type="entry name" value="Peptidase S8/S53 domain"/>
    <property type="match status" value="1"/>
</dbReference>
<dbReference type="InterPro" id="IPR015500">
    <property type="entry name" value="Peptidase_S8_subtilisin-rel"/>
</dbReference>
<evidence type="ECO:0000259" key="10">
    <source>
        <dbReference type="Pfam" id="PF04151"/>
    </source>
</evidence>
<dbReference type="PROSITE" id="PS51257">
    <property type="entry name" value="PROKAR_LIPOPROTEIN"/>
    <property type="match status" value="1"/>
</dbReference>
<proteinExistence type="inferred from homology"/>
<dbReference type="InterPro" id="IPR007280">
    <property type="entry name" value="Peptidase_C_arc/bac"/>
</dbReference>
<evidence type="ECO:0000313" key="13">
    <source>
        <dbReference type="Proteomes" id="UP000265715"/>
    </source>
</evidence>
<comment type="similarity">
    <text evidence="1 6 7">Belongs to the peptidase S8 family.</text>
</comment>
<dbReference type="InterPro" id="IPR010259">
    <property type="entry name" value="S8pro/Inhibitor_I9"/>
</dbReference>
<keyword evidence="13" id="KW-1185">Reference proteome</keyword>
<dbReference type="InterPro" id="IPR023827">
    <property type="entry name" value="Peptidase_S8_Asp-AS"/>
</dbReference>
<dbReference type="GO" id="GO:0004252">
    <property type="term" value="F:serine-type endopeptidase activity"/>
    <property type="evidence" value="ECO:0007669"/>
    <property type="project" value="UniProtKB-UniRule"/>
</dbReference>
<feature type="domain" description="Peptidase S8/S53" evidence="9">
    <location>
        <begin position="162"/>
        <end position="386"/>
    </location>
</feature>
<keyword evidence="4 6" id="KW-0720">Serine protease</keyword>
<evidence type="ECO:0000259" key="11">
    <source>
        <dbReference type="Pfam" id="PF05922"/>
    </source>
</evidence>
<feature type="chain" id="PRO_5017409760" evidence="8">
    <location>
        <begin position="16"/>
        <end position="511"/>
    </location>
</feature>
<dbReference type="PROSITE" id="PS00138">
    <property type="entry name" value="SUBTILASE_SER"/>
    <property type="match status" value="1"/>
</dbReference>
<dbReference type="Gene3D" id="2.60.120.380">
    <property type="match status" value="1"/>
</dbReference>
<dbReference type="Pfam" id="PF05922">
    <property type="entry name" value="Inhibitor_I9"/>
    <property type="match status" value="1"/>
</dbReference>
<dbReference type="CDD" id="cd04077">
    <property type="entry name" value="Peptidases_S8_PCSK9_ProteinaseK_like"/>
    <property type="match status" value="1"/>
</dbReference>
<keyword evidence="8" id="KW-0732">Signal</keyword>
<dbReference type="GO" id="GO:0005615">
    <property type="term" value="C:extracellular space"/>
    <property type="evidence" value="ECO:0007669"/>
    <property type="project" value="TreeGrafter"/>
</dbReference>
<dbReference type="SUPFAM" id="SSF89260">
    <property type="entry name" value="Collagen-binding domain"/>
    <property type="match status" value="1"/>
</dbReference>
<evidence type="ECO:0000256" key="2">
    <source>
        <dbReference type="ARBA" id="ARBA00022670"/>
    </source>
</evidence>
<dbReference type="PANTHER" id="PTHR43806">
    <property type="entry name" value="PEPTIDASE S8"/>
    <property type="match status" value="1"/>
</dbReference>
<evidence type="ECO:0000259" key="9">
    <source>
        <dbReference type="Pfam" id="PF00082"/>
    </source>
</evidence>
<feature type="signal peptide" evidence="8">
    <location>
        <begin position="1"/>
        <end position="15"/>
    </location>
</feature>
<dbReference type="PANTHER" id="PTHR43806:SF11">
    <property type="entry name" value="CEREVISIN-RELATED"/>
    <property type="match status" value="1"/>
</dbReference>
<dbReference type="EMBL" id="QXDL01000154">
    <property type="protein sequence ID" value="RIH81721.1"/>
    <property type="molecule type" value="Genomic_DNA"/>
</dbReference>
<dbReference type="GO" id="GO:0006508">
    <property type="term" value="P:proteolysis"/>
    <property type="evidence" value="ECO:0007669"/>
    <property type="project" value="UniProtKB-KW"/>
</dbReference>
<dbReference type="Pfam" id="PF04151">
    <property type="entry name" value="PPC"/>
    <property type="match status" value="1"/>
</dbReference>
<dbReference type="PRINTS" id="PR00723">
    <property type="entry name" value="SUBTILISIN"/>
</dbReference>
<reference evidence="12 13" key="1">
    <citation type="submission" date="2018-08" db="EMBL/GenBank/DDBJ databases">
        <title>Meiothermus terrae DSM 26712 genome sequencing project.</title>
        <authorList>
            <person name="Da Costa M.S."/>
            <person name="Albuquerque L."/>
            <person name="Raposo P."/>
            <person name="Froufe H.J.C."/>
            <person name="Barroso C.S."/>
            <person name="Egas C."/>
        </authorList>
    </citation>
    <scope>NUCLEOTIDE SEQUENCE [LARGE SCALE GENOMIC DNA]</scope>
    <source>
        <strain evidence="12 13">DSM 26712</strain>
    </source>
</reference>
<comment type="caution">
    <text evidence="12">The sequence shown here is derived from an EMBL/GenBank/DDBJ whole genome shotgun (WGS) entry which is preliminary data.</text>
</comment>
<dbReference type="InterPro" id="IPR036852">
    <property type="entry name" value="Peptidase_S8/S53_dom_sf"/>
</dbReference>
<dbReference type="InterPro" id="IPR000209">
    <property type="entry name" value="Peptidase_S8/S53_dom"/>
</dbReference>
<dbReference type="Pfam" id="PF00082">
    <property type="entry name" value="Peptidase_S8"/>
    <property type="match status" value="1"/>
</dbReference>
<dbReference type="InterPro" id="IPR050131">
    <property type="entry name" value="Peptidase_S8_subtilisin-like"/>
</dbReference>
<feature type="active site" description="Charge relay system" evidence="5 6">
    <location>
        <position position="350"/>
    </location>
</feature>
<evidence type="ECO:0000256" key="6">
    <source>
        <dbReference type="PROSITE-ProRule" id="PRU01240"/>
    </source>
</evidence>
<dbReference type="PROSITE" id="PS51892">
    <property type="entry name" value="SUBTILASE"/>
    <property type="match status" value="1"/>
</dbReference>
<evidence type="ECO:0000256" key="7">
    <source>
        <dbReference type="RuleBase" id="RU003355"/>
    </source>
</evidence>
<dbReference type="PROSITE" id="PS00136">
    <property type="entry name" value="SUBTILASE_ASP"/>
    <property type="match status" value="1"/>
</dbReference>
<dbReference type="AlphaFoldDB" id="A0A399EHI0"/>
<keyword evidence="3 6" id="KW-0378">Hydrolase</keyword>
<evidence type="ECO:0000313" key="12">
    <source>
        <dbReference type="EMBL" id="RIH81721.1"/>
    </source>
</evidence>
<feature type="domain" description="Peptidase C-terminal archaeal/bacterial" evidence="10">
    <location>
        <begin position="439"/>
        <end position="498"/>
    </location>
</feature>
<dbReference type="EC" id="3.4.21.-" evidence="12"/>
<evidence type="ECO:0000256" key="8">
    <source>
        <dbReference type="SAM" id="SignalP"/>
    </source>
</evidence>
<feature type="active site" description="Charge relay system" evidence="5 6">
    <location>
        <position position="198"/>
    </location>
</feature>
<accession>A0A399EHI0</accession>
<dbReference type="InterPro" id="IPR023828">
    <property type="entry name" value="Peptidase_S8_Ser-AS"/>
</dbReference>
<dbReference type="FunFam" id="3.40.50.200:FF:000014">
    <property type="entry name" value="Proteinase K"/>
    <property type="match status" value="1"/>
</dbReference>